<dbReference type="Pfam" id="PF13560">
    <property type="entry name" value="HTH_31"/>
    <property type="match status" value="1"/>
</dbReference>
<organism evidence="2 3">
    <name type="scientific">Ereboglobus luteus</name>
    <dbReference type="NCBI Taxonomy" id="1796921"/>
    <lineage>
        <taxon>Bacteria</taxon>
        <taxon>Pseudomonadati</taxon>
        <taxon>Verrucomicrobiota</taxon>
        <taxon>Opitutia</taxon>
        <taxon>Opitutales</taxon>
        <taxon>Opitutaceae</taxon>
        <taxon>Ereboglobus</taxon>
    </lineage>
</organism>
<dbReference type="AlphaFoldDB" id="A0A2U8E250"/>
<evidence type="ECO:0000259" key="1">
    <source>
        <dbReference type="PROSITE" id="PS50943"/>
    </source>
</evidence>
<dbReference type="SUPFAM" id="SSF47413">
    <property type="entry name" value="lambda repressor-like DNA-binding domains"/>
    <property type="match status" value="1"/>
</dbReference>
<protein>
    <recommendedName>
        <fullName evidence="1">HTH cro/C1-type domain-containing protein</fullName>
    </recommendedName>
</protein>
<proteinExistence type="predicted"/>
<dbReference type="PROSITE" id="PS50943">
    <property type="entry name" value="HTH_CROC1"/>
    <property type="match status" value="1"/>
</dbReference>
<dbReference type="InterPro" id="IPR010982">
    <property type="entry name" value="Lambda_DNA-bd_dom_sf"/>
</dbReference>
<dbReference type="SMART" id="SM00530">
    <property type="entry name" value="HTH_XRE"/>
    <property type="match status" value="1"/>
</dbReference>
<dbReference type="InterPro" id="IPR001387">
    <property type="entry name" value="Cro/C1-type_HTH"/>
</dbReference>
<sequence>MNYTQLFRNLRESKGLTHDGLAKLVGCHRNTVINVESGRPVKFKTIAELMAKMGYDSNSPETKSIALLWLESISGINLTQEQSSHEAHERIAQYRATEKEAVQLLSELVMREHLTVNQIRTLYYAAEQPEVIAILESIRKLKVEEKNAVNNPAE</sequence>
<feature type="domain" description="HTH cro/C1-type" evidence="1">
    <location>
        <begin position="7"/>
        <end position="39"/>
    </location>
</feature>
<dbReference type="KEGG" id="elut:CKA38_04430"/>
<dbReference type="EMBL" id="CP023004">
    <property type="protein sequence ID" value="AWI08602.1"/>
    <property type="molecule type" value="Genomic_DNA"/>
</dbReference>
<dbReference type="OrthoDB" id="193513at2"/>
<reference evidence="2 3" key="1">
    <citation type="journal article" date="2018" name="Syst. Appl. Microbiol.">
        <title>Ereboglobus luteus gen. nov. sp. nov. from cockroach guts, and new insights into the oxygen relationship of the genera Opitutus and Didymococcus (Verrucomicrobia: Opitutaceae).</title>
        <authorList>
            <person name="Tegtmeier D."/>
            <person name="Belitz A."/>
            <person name="Radek R."/>
            <person name="Heimerl T."/>
            <person name="Brune A."/>
        </authorList>
    </citation>
    <scope>NUCLEOTIDE SEQUENCE [LARGE SCALE GENOMIC DNA]</scope>
    <source>
        <strain evidence="2 3">Ho45</strain>
    </source>
</reference>
<dbReference type="Proteomes" id="UP000244896">
    <property type="component" value="Chromosome"/>
</dbReference>
<gene>
    <name evidence="2" type="ORF">CKA38_04430</name>
</gene>
<evidence type="ECO:0000313" key="3">
    <source>
        <dbReference type="Proteomes" id="UP000244896"/>
    </source>
</evidence>
<dbReference type="RefSeq" id="WP_108824410.1">
    <property type="nucleotide sequence ID" value="NZ_CP023004.1"/>
</dbReference>
<name>A0A2U8E250_9BACT</name>
<keyword evidence="3" id="KW-1185">Reference proteome</keyword>
<evidence type="ECO:0000313" key="2">
    <source>
        <dbReference type="EMBL" id="AWI08602.1"/>
    </source>
</evidence>
<accession>A0A2U8E250</accession>
<dbReference type="GO" id="GO:0003677">
    <property type="term" value="F:DNA binding"/>
    <property type="evidence" value="ECO:0007669"/>
    <property type="project" value="InterPro"/>
</dbReference>
<dbReference type="Gene3D" id="1.10.260.40">
    <property type="entry name" value="lambda repressor-like DNA-binding domains"/>
    <property type="match status" value="1"/>
</dbReference>
<dbReference type="CDD" id="cd00093">
    <property type="entry name" value="HTH_XRE"/>
    <property type="match status" value="1"/>
</dbReference>